<protein>
    <recommendedName>
        <fullName evidence="11">Nodulation protein E</fullName>
    </recommendedName>
    <alternativeName>
        <fullName evidence="12">Host-specificity of nodulation protein B</fullName>
    </alternativeName>
</protein>
<evidence type="ECO:0000256" key="6">
    <source>
        <dbReference type="ARBA" id="ARBA00022679"/>
    </source>
</evidence>
<feature type="domain" description="Ketosynthase family 3 (KS3)" evidence="14">
    <location>
        <begin position="1"/>
        <end position="400"/>
    </location>
</feature>
<keyword evidence="9" id="KW-0472">Membrane</keyword>
<dbReference type="Gene3D" id="3.40.47.10">
    <property type="match status" value="1"/>
</dbReference>
<accession>A0ABP8H9T2</accession>
<dbReference type="Pfam" id="PF00109">
    <property type="entry name" value="ketoacyl-synt"/>
    <property type="match status" value="1"/>
</dbReference>
<organism evidence="15 16">
    <name type="scientific">Variovorax defluvii</name>
    <dbReference type="NCBI Taxonomy" id="913761"/>
    <lineage>
        <taxon>Bacteria</taxon>
        <taxon>Pseudomonadati</taxon>
        <taxon>Pseudomonadota</taxon>
        <taxon>Betaproteobacteria</taxon>
        <taxon>Burkholderiales</taxon>
        <taxon>Comamonadaceae</taxon>
        <taxon>Variovorax</taxon>
    </lineage>
</organism>
<evidence type="ECO:0000259" key="14">
    <source>
        <dbReference type="PROSITE" id="PS52004"/>
    </source>
</evidence>
<dbReference type="InterPro" id="IPR014030">
    <property type="entry name" value="Ketoacyl_synth_N"/>
</dbReference>
<dbReference type="SMART" id="SM00825">
    <property type="entry name" value="PKS_KS"/>
    <property type="match status" value="1"/>
</dbReference>
<proteinExistence type="inferred from homology"/>
<evidence type="ECO:0000256" key="2">
    <source>
        <dbReference type="ARBA" id="ARBA00008467"/>
    </source>
</evidence>
<gene>
    <name evidence="15" type="ORF">GCM10023165_13630</name>
</gene>
<comment type="subcellular location">
    <subcellularLocation>
        <location evidence="1">Cell inner membrane</location>
    </subcellularLocation>
</comment>
<evidence type="ECO:0000256" key="7">
    <source>
        <dbReference type="ARBA" id="ARBA00022692"/>
    </source>
</evidence>
<comment type="similarity">
    <text evidence="2 13">Belongs to the thiolase-like superfamily. Beta-ketoacyl-ACP synthases family.</text>
</comment>
<evidence type="ECO:0000256" key="3">
    <source>
        <dbReference type="ARBA" id="ARBA00022458"/>
    </source>
</evidence>
<reference evidence="16" key="1">
    <citation type="journal article" date="2019" name="Int. J. Syst. Evol. Microbiol.">
        <title>The Global Catalogue of Microorganisms (GCM) 10K type strain sequencing project: providing services to taxonomists for standard genome sequencing and annotation.</title>
        <authorList>
            <consortium name="The Broad Institute Genomics Platform"/>
            <consortium name="The Broad Institute Genome Sequencing Center for Infectious Disease"/>
            <person name="Wu L."/>
            <person name="Ma J."/>
        </authorList>
    </citation>
    <scope>NUCLEOTIDE SEQUENCE [LARGE SCALE GENOMIC DNA]</scope>
    <source>
        <strain evidence="16">JCM 17804</strain>
    </source>
</reference>
<evidence type="ECO:0000256" key="8">
    <source>
        <dbReference type="ARBA" id="ARBA00022989"/>
    </source>
</evidence>
<comment type="function">
    <text evidence="10">Proposed to synthesize NOD factor fatty acyl chain. Involved in the synthesis of a highly unsaturated fatty acid moiety, which forms part of a lipo-oligosaccharide that is responsible for host specificity.</text>
</comment>
<keyword evidence="8" id="KW-1133">Transmembrane helix</keyword>
<evidence type="ECO:0000313" key="15">
    <source>
        <dbReference type="EMBL" id="GAA4336368.1"/>
    </source>
</evidence>
<dbReference type="InterPro" id="IPR014031">
    <property type="entry name" value="Ketoacyl_synth_C"/>
</dbReference>
<evidence type="ECO:0000256" key="9">
    <source>
        <dbReference type="ARBA" id="ARBA00023136"/>
    </source>
</evidence>
<evidence type="ECO:0000256" key="1">
    <source>
        <dbReference type="ARBA" id="ARBA00004533"/>
    </source>
</evidence>
<dbReference type="PANTHER" id="PTHR11712">
    <property type="entry name" value="POLYKETIDE SYNTHASE-RELATED"/>
    <property type="match status" value="1"/>
</dbReference>
<evidence type="ECO:0000256" key="11">
    <source>
        <dbReference type="ARBA" id="ARBA00039445"/>
    </source>
</evidence>
<dbReference type="PROSITE" id="PS52004">
    <property type="entry name" value="KS3_2"/>
    <property type="match status" value="1"/>
</dbReference>
<evidence type="ECO:0000313" key="16">
    <source>
        <dbReference type="Proteomes" id="UP001500975"/>
    </source>
</evidence>
<keyword evidence="6 13" id="KW-0808">Transferase</keyword>
<dbReference type="Pfam" id="PF02801">
    <property type="entry name" value="Ketoacyl-synt_C"/>
    <property type="match status" value="1"/>
</dbReference>
<dbReference type="CDD" id="cd00834">
    <property type="entry name" value="KAS_I_II"/>
    <property type="match status" value="1"/>
</dbReference>
<dbReference type="Proteomes" id="UP001500975">
    <property type="component" value="Unassembled WGS sequence"/>
</dbReference>
<dbReference type="EMBL" id="BAABGJ010000010">
    <property type="protein sequence ID" value="GAA4336368.1"/>
    <property type="molecule type" value="Genomic_DNA"/>
</dbReference>
<dbReference type="InterPro" id="IPR016039">
    <property type="entry name" value="Thiolase-like"/>
</dbReference>
<keyword evidence="5" id="KW-0997">Cell inner membrane</keyword>
<dbReference type="InterPro" id="IPR020841">
    <property type="entry name" value="PKS_Beta-ketoAc_synthase_dom"/>
</dbReference>
<comment type="caution">
    <text evidence="15">The sequence shown here is derived from an EMBL/GenBank/DDBJ whole genome shotgun (WGS) entry which is preliminary data.</text>
</comment>
<evidence type="ECO:0000256" key="4">
    <source>
        <dbReference type="ARBA" id="ARBA00022475"/>
    </source>
</evidence>
<evidence type="ECO:0000256" key="13">
    <source>
        <dbReference type="RuleBase" id="RU003694"/>
    </source>
</evidence>
<dbReference type="InterPro" id="IPR000794">
    <property type="entry name" value="Beta-ketoacyl_synthase"/>
</dbReference>
<keyword evidence="3" id="KW-0536">Nodulation</keyword>
<evidence type="ECO:0000256" key="5">
    <source>
        <dbReference type="ARBA" id="ARBA00022519"/>
    </source>
</evidence>
<keyword evidence="16" id="KW-1185">Reference proteome</keyword>
<keyword evidence="7" id="KW-0812">Transmembrane</keyword>
<dbReference type="PANTHER" id="PTHR11712:SF352">
    <property type="entry name" value="3-OXOACYL-[ACYL-CARRIER-PROTEIN] SYNTHASE"/>
    <property type="match status" value="1"/>
</dbReference>
<evidence type="ECO:0000256" key="10">
    <source>
        <dbReference type="ARBA" id="ARBA00037576"/>
    </source>
</evidence>
<evidence type="ECO:0000256" key="12">
    <source>
        <dbReference type="ARBA" id="ARBA00041756"/>
    </source>
</evidence>
<dbReference type="SUPFAM" id="SSF53901">
    <property type="entry name" value="Thiolase-like"/>
    <property type="match status" value="2"/>
</dbReference>
<name>A0ABP8H9T2_9BURK</name>
<keyword evidence="4" id="KW-1003">Cell membrane</keyword>
<sequence>MVQVAVTGLGVVSPHGDDAGAMFDALMRGESALQPVFPELPRPAAAALAPFDELRWFTKLQLAGVDRVSQLAVAAAELAVRDAGAPQDVAPERIGIYAGCGMGGAAALEAAYRSASGRVPPLTIPAFMPNAPAAQIAMRRQAQGPVLTYSVACASSGVALAEAAKAVQRGEVDLAIAGGSEALIVPGVVLAWQAMQTLAAFAPGEAARAVRPFASDRSGFALGEGAAFMVLESAERARARGARSYARLAGWGIGCDATHLTKPDAAGQARALRAALHSAGLSPRDVGYCNAHGTATRIGDVVERDALAQVWGGALDDLQVSSTKALHGHLLGAAGALEAVITVLALHRRQLPPNAHGADVDPECRLNLVPPQGAPAPRLQAAISNSFAFGGTNAVLAFRRA</sequence>